<organism evidence="4 5">
    <name type="scientific">Patella caerulea</name>
    <name type="common">Rayed Mediterranean limpet</name>
    <dbReference type="NCBI Taxonomy" id="87958"/>
    <lineage>
        <taxon>Eukaryota</taxon>
        <taxon>Metazoa</taxon>
        <taxon>Spiralia</taxon>
        <taxon>Lophotrochozoa</taxon>
        <taxon>Mollusca</taxon>
        <taxon>Gastropoda</taxon>
        <taxon>Patellogastropoda</taxon>
        <taxon>Patelloidea</taxon>
        <taxon>Patellidae</taxon>
        <taxon>Patella</taxon>
    </lineage>
</organism>
<dbReference type="PANTHER" id="PTHR11783">
    <property type="entry name" value="SULFOTRANSFERASE SULT"/>
    <property type="match status" value="1"/>
</dbReference>
<evidence type="ECO:0000313" key="4">
    <source>
        <dbReference type="EMBL" id="KAK6192553.1"/>
    </source>
</evidence>
<dbReference type="Pfam" id="PF00685">
    <property type="entry name" value="Sulfotransfer_1"/>
    <property type="match status" value="1"/>
</dbReference>
<name>A0AAN8KCP8_PATCE</name>
<proteinExistence type="inferred from homology"/>
<accession>A0AAN8KCP8</accession>
<dbReference type="InterPro" id="IPR000863">
    <property type="entry name" value="Sulfotransferase_dom"/>
</dbReference>
<comment type="caution">
    <text evidence="4">The sequence shown here is derived from an EMBL/GenBank/DDBJ whole genome shotgun (WGS) entry which is preliminary data.</text>
</comment>
<sequence>MLHFLQNPLHHVKELAKFLGRDLTDELGEAIVDAYSFDKLKKANDKVKDDFVKPLFKEGLSMFRKGKVGDWKNWLTVAESENIDRILAERMKDSQFQFK</sequence>
<evidence type="ECO:0000256" key="1">
    <source>
        <dbReference type="ARBA" id="ARBA00005771"/>
    </source>
</evidence>
<comment type="similarity">
    <text evidence="1">Belongs to the sulfotransferase 1 family.</text>
</comment>
<dbReference type="Proteomes" id="UP001347796">
    <property type="component" value="Unassembled WGS sequence"/>
</dbReference>
<feature type="domain" description="Sulfotransferase" evidence="3">
    <location>
        <begin position="6"/>
        <end position="94"/>
    </location>
</feature>
<dbReference type="Gene3D" id="3.40.50.300">
    <property type="entry name" value="P-loop containing nucleotide triphosphate hydrolases"/>
    <property type="match status" value="1"/>
</dbReference>
<evidence type="ECO:0000256" key="2">
    <source>
        <dbReference type="ARBA" id="ARBA00022679"/>
    </source>
</evidence>
<evidence type="ECO:0000313" key="5">
    <source>
        <dbReference type="Proteomes" id="UP001347796"/>
    </source>
</evidence>
<dbReference type="EMBL" id="JAZGQO010000002">
    <property type="protein sequence ID" value="KAK6192553.1"/>
    <property type="molecule type" value="Genomic_DNA"/>
</dbReference>
<dbReference type="InterPro" id="IPR027417">
    <property type="entry name" value="P-loop_NTPase"/>
</dbReference>
<gene>
    <name evidence="4" type="ORF">SNE40_004002</name>
</gene>
<keyword evidence="5" id="KW-1185">Reference proteome</keyword>
<keyword evidence="2" id="KW-0808">Transferase</keyword>
<protein>
    <recommendedName>
        <fullName evidence="3">Sulfotransferase domain-containing protein</fullName>
    </recommendedName>
</protein>
<evidence type="ECO:0000259" key="3">
    <source>
        <dbReference type="Pfam" id="PF00685"/>
    </source>
</evidence>
<dbReference type="SUPFAM" id="SSF52540">
    <property type="entry name" value="P-loop containing nucleoside triphosphate hydrolases"/>
    <property type="match status" value="1"/>
</dbReference>
<reference evidence="4 5" key="1">
    <citation type="submission" date="2024-01" db="EMBL/GenBank/DDBJ databases">
        <title>The genome of the rayed Mediterranean limpet Patella caerulea (Linnaeus, 1758).</title>
        <authorList>
            <person name="Anh-Thu Weber A."/>
            <person name="Halstead-Nussloch G."/>
        </authorList>
    </citation>
    <scope>NUCLEOTIDE SEQUENCE [LARGE SCALE GENOMIC DNA]</scope>
    <source>
        <strain evidence="4">AATW-2023a</strain>
        <tissue evidence="4">Whole specimen</tissue>
    </source>
</reference>
<dbReference type="GO" id="GO:0008146">
    <property type="term" value="F:sulfotransferase activity"/>
    <property type="evidence" value="ECO:0007669"/>
    <property type="project" value="InterPro"/>
</dbReference>
<dbReference type="AlphaFoldDB" id="A0AAN8KCP8"/>